<evidence type="ECO:0000256" key="3">
    <source>
        <dbReference type="ARBA" id="ARBA00023274"/>
    </source>
</evidence>
<name>A0A2M6R8G7_9BACT</name>
<dbReference type="EMBL" id="PEZX01000032">
    <property type="protein sequence ID" value="PIS06852.1"/>
    <property type="molecule type" value="Genomic_DNA"/>
</dbReference>
<dbReference type="Pfam" id="PF01632">
    <property type="entry name" value="Ribosomal_L35p"/>
    <property type="match status" value="1"/>
</dbReference>
<proteinExistence type="inferred from homology"/>
<accession>A0A2M6R8G7</accession>
<keyword evidence="3 4" id="KW-0687">Ribonucleoprotein</keyword>
<evidence type="ECO:0000256" key="2">
    <source>
        <dbReference type="ARBA" id="ARBA00022980"/>
    </source>
</evidence>
<dbReference type="GO" id="GO:0003735">
    <property type="term" value="F:structural constituent of ribosome"/>
    <property type="evidence" value="ECO:0007669"/>
    <property type="project" value="InterPro"/>
</dbReference>
<comment type="caution">
    <text evidence="5">The sequence shown here is derived from an EMBL/GenBank/DDBJ whole genome shotgun (WGS) entry which is preliminary data.</text>
</comment>
<evidence type="ECO:0000256" key="4">
    <source>
        <dbReference type="HAMAP-Rule" id="MF_00514"/>
    </source>
</evidence>
<sequence length="66" mass="7707">MPKIKTSKTVSKRIINVTKQGKLVRLRMASQHLARRKSKRARKNALTPLIITSSLQKRIKRLIPYR</sequence>
<dbReference type="GO" id="GO:1990904">
    <property type="term" value="C:ribonucleoprotein complex"/>
    <property type="evidence" value="ECO:0007669"/>
    <property type="project" value="UniProtKB-KW"/>
</dbReference>
<evidence type="ECO:0000313" key="6">
    <source>
        <dbReference type="Proteomes" id="UP000231162"/>
    </source>
</evidence>
<evidence type="ECO:0000313" key="5">
    <source>
        <dbReference type="EMBL" id="PIS06852.1"/>
    </source>
</evidence>
<dbReference type="AlphaFoldDB" id="A0A2M6R8G7"/>
<comment type="similarity">
    <text evidence="1 4">Belongs to the bacterial ribosomal protein bL35 family.</text>
</comment>
<dbReference type="InterPro" id="IPR037229">
    <property type="entry name" value="Ribosomal_bL35_sf"/>
</dbReference>
<gene>
    <name evidence="4" type="primary">rpmI</name>
    <name evidence="5" type="ORF">COT79_02475</name>
</gene>
<keyword evidence="2 4" id="KW-0689">Ribosomal protein</keyword>
<dbReference type="SUPFAM" id="SSF143034">
    <property type="entry name" value="L35p-like"/>
    <property type="match status" value="1"/>
</dbReference>
<dbReference type="InterPro" id="IPR021137">
    <property type="entry name" value="Ribosomal_bL35-like"/>
</dbReference>
<dbReference type="InterPro" id="IPR001706">
    <property type="entry name" value="Ribosomal_bL35"/>
</dbReference>
<dbReference type="Proteomes" id="UP000231162">
    <property type="component" value="Unassembled WGS sequence"/>
</dbReference>
<dbReference type="HAMAP" id="MF_00514">
    <property type="entry name" value="Ribosomal_bL35"/>
    <property type="match status" value="1"/>
</dbReference>
<dbReference type="GO" id="GO:0005840">
    <property type="term" value="C:ribosome"/>
    <property type="evidence" value="ECO:0007669"/>
    <property type="project" value="UniProtKB-KW"/>
</dbReference>
<dbReference type="Gene3D" id="4.10.410.60">
    <property type="match status" value="1"/>
</dbReference>
<dbReference type="GO" id="GO:0006412">
    <property type="term" value="P:translation"/>
    <property type="evidence" value="ECO:0007669"/>
    <property type="project" value="UniProtKB-UniRule"/>
</dbReference>
<reference evidence="6" key="1">
    <citation type="submission" date="2017-09" db="EMBL/GenBank/DDBJ databases">
        <title>Depth-based differentiation of microbial function through sediment-hosted aquifers and enrichment of novel symbionts in the deep terrestrial subsurface.</title>
        <authorList>
            <person name="Probst A.J."/>
            <person name="Ladd B."/>
            <person name="Jarett J.K."/>
            <person name="Geller-Mcgrath D.E."/>
            <person name="Sieber C.M.K."/>
            <person name="Emerson J.B."/>
            <person name="Anantharaman K."/>
            <person name="Thomas B.C."/>
            <person name="Malmstrom R."/>
            <person name="Stieglmeier M."/>
            <person name="Klingl A."/>
            <person name="Woyke T."/>
            <person name="Ryan C.M."/>
            <person name="Banfield J.F."/>
        </authorList>
    </citation>
    <scope>NUCLEOTIDE SEQUENCE [LARGE SCALE GENOMIC DNA]</scope>
</reference>
<protein>
    <recommendedName>
        <fullName evidence="4">Large ribosomal subunit protein bL35</fullName>
    </recommendedName>
</protein>
<organism evidence="5 6">
    <name type="scientific">Candidatus Berkelbacteria bacterium CG10_big_fil_rev_8_21_14_0_10_43_14</name>
    <dbReference type="NCBI Taxonomy" id="1974515"/>
    <lineage>
        <taxon>Bacteria</taxon>
        <taxon>Candidatus Berkelbacteria</taxon>
    </lineage>
</organism>
<evidence type="ECO:0000256" key="1">
    <source>
        <dbReference type="ARBA" id="ARBA00006598"/>
    </source>
</evidence>